<evidence type="ECO:0000313" key="4">
    <source>
        <dbReference type="EMBL" id="TPG30757.1"/>
    </source>
</evidence>
<accession>A0A502DZJ9</accession>
<name>A0A502DZJ9_9BURK</name>
<evidence type="ECO:0000256" key="1">
    <source>
        <dbReference type="ARBA" id="ARBA00006135"/>
    </source>
</evidence>
<feature type="chain" id="PRO_5021267292" description="P-type conjugative transfer protein VirB9" evidence="3">
    <location>
        <begin position="30"/>
        <end position="288"/>
    </location>
</feature>
<feature type="signal peptide" evidence="3">
    <location>
        <begin position="1"/>
        <end position="29"/>
    </location>
</feature>
<dbReference type="InterPro" id="IPR038161">
    <property type="entry name" value="VirB9/CagX/TrbG_C_sf"/>
</dbReference>
<dbReference type="EMBL" id="RCZI01000001">
    <property type="protein sequence ID" value="TPG30757.1"/>
    <property type="molecule type" value="Genomic_DNA"/>
</dbReference>
<dbReference type="InterPro" id="IPR033645">
    <property type="entry name" value="VirB9/CagX/TrbG_C"/>
</dbReference>
<evidence type="ECO:0000256" key="2">
    <source>
        <dbReference type="ARBA" id="ARBA00022729"/>
    </source>
</evidence>
<reference evidence="4 5" key="1">
    <citation type="journal article" date="2019" name="Environ. Microbiol.">
        <title>Species interactions and distinct microbial communities in high Arctic permafrost affected cryosols are associated with the CH4 and CO2 gas fluxes.</title>
        <authorList>
            <person name="Altshuler I."/>
            <person name="Hamel J."/>
            <person name="Turney S."/>
            <person name="Magnuson E."/>
            <person name="Levesque R."/>
            <person name="Greer C."/>
            <person name="Whyte L.G."/>
        </authorList>
    </citation>
    <scope>NUCLEOTIDE SEQUENCE [LARGE SCALE GENOMIC DNA]</scope>
    <source>
        <strain evidence="4 5">S06.C</strain>
    </source>
</reference>
<dbReference type="Pfam" id="PF03524">
    <property type="entry name" value="CagX"/>
    <property type="match status" value="1"/>
</dbReference>
<dbReference type="Proteomes" id="UP000319212">
    <property type="component" value="Unassembled WGS sequence"/>
</dbReference>
<comment type="similarity">
    <text evidence="1">Belongs to the TrbG/VirB9 family.</text>
</comment>
<dbReference type="Gene3D" id="2.60.40.2500">
    <property type="match status" value="1"/>
</dbReference>
<dbReference type="InterPro" id="IPR010258">
    <property type="entry name" value="Conjugal_tfr_TrbG/VirB9/CagX"/>
</dbReference>
<keyword evidence="2 3" id="KW-0732">Signal</keyword>
<dbReference type="RefSeq" id="WP_140839022.1">
    <property type="nucleotide sequence ID" value="NZ_RCZI01000001.1"/>
</dbReference>
<dbReference type="OrthoDB" id="9773431at2"/>
<evidence type="ECO:0000256" key="3">
    <source>
        <dbReference type="SAM" id="SignalP"/>
    </source>
</evidence>
<comment type="caution">
    <text evidence="4">The sequence shown here is derived from an EMBL/GenBank/DDBJ whole genome shotgun (WGS) entry which is preliminary data.</text>
</comment>
<dbReference type="AlphaFoldDB" id="A0A502DZJ9"/>
<sequence>MTAQCRWKSPRVCLCAGLLAAFTVALASADEPIALPAKPPLPSVPFEANRLSVVRYDANQVVKVWGRFGYTTSIELEEREKISSVAIGVPGSWEVTPLTNRLVLKPRTWLASTNLTVATDRRTYYFELAQAGRRNLDDARHGIRFTHEPSAEEVAAQIEAQRRAESGREIGEQLGRGLQDRLANRKYSYRGSADVAPFEAWDDGRFTYFRFADNQPAPAIYQVDASGDEALVNFGIEGNVTIVRSISRQFTMRRGNDVACVYNEGDFRYEFDLQRSGTVSSEVERRIK</sequence>
<evidence type="ECO:0008006" key="6">
    <source>
        <dbReference type="Google" id="ProtNLM"/>
    </source>
</evidence>
<gene>
    <name evidence="4" type="ORF">EAH82_04630</name>
</gene>
<protein>
    <recommendedName>
        <fullName evidence="6">P-type conjugative transfer protein VirB9</fullName>
    </recommendedName>
</protein>
<evidence type="ECO:0000313" key="5">
    <source>
        <dbReference type="Proteomes" id="UP000319212"/>
    </source>
</evidence>
<organism evidence="4 5">
    <name type="scientific">Variovorax guangxiensis</name>
    <dbReference type="NCBI Taxonomy" id="1775474"/>
    <lineage>
        <taxon>Bacteria</taxon>
        <taxon>Pseudomonadati</taxon>
        <taxon>Pseudomonadota</taxon>
        <taxon>Betaproteobacteria</taxon>
        <taxon>Burkholderiales</taxon>
        <taxon>Comamonadaceae</taxon>
        <taxon>Variovorax</taxon>
    </lineage>
</organism>
<proteinExistence type="inferred from homology"/>
<dbReference type="CDD" id="cd06911">
    <property type="entry name" value="VirB9_CagX_TrbG"/>
    <property type="match status" value="1"/>
</dbReference>